<gene>
    <name evidence="8 11" type="primary">hisZ</name>
    <name evidence="11" type="ORF">OPDIPICF_01995</name>
</gene>
<feature type="domain" description="Class II Histidinyl-tRNA synthetase (HisRS)-like catalytic core" evidence="10">
    <location>
        <begin position="12"/>
        <end position="322"/>
    </location>
</feature>
<sequence>MAKVNRWLLPEGVEEILPRQAWQIEQFRRRVLDLYRSWGYELVIPPMIEYSESLLIGMGSDMDLQSFKLVDQMSGRTLAIRADITPQTARIDAHSWKQDGPTRLCYTGTVLHTKPKSQLASRTPIEVGAELFGDADVHSDCEIISLMLATIDAAGVDKVHLDLGHVGIYRELVRDSGLDEAAQAQLFDAFDRKAQTEVDVICAAADNAAAANMIKALIKLNGDAGVIAEARTVLVDAPAAVTEAFDTLQFIVDYLQANHPHTPIYIDLAELRGYQYHTGLVYAAYIDGVGHSVANGGRYDGIGRLFGRERPATGFSANVNALLPQIATGDPAGLILAPSLDQADEELLTTVAALRERGERVVHASSDASKPANCNQALVKENGSWHIKAL</sequence>
<dbReference type="HAMAP" id="MF_00125">
    <property type="entry name" value="HisZ"/>
    <property type="match status" value="1"/>
</dbReference>
<dbReference type="InterPro" id="IPR041715">
    <property type="entry name" value="HisRS-like_core"/>
</dbReference>
<dbReference type="UniPathway" id="UPA00031">
    <property type="reaction ID" value="UER00006"/>
</dbReference>
<dbReference type="InterPro" id="IPR004516">
    <property type="entry name" value="HisRS/HisZ"/>
</dbReference>
<comment type="miscellaneous">
    <text evidence="8">This function is generally fulfilled by the C-terminal part of HisG, which is missing in some bacteria such as this one.</text>
</comment>
<evidence type="ECO:0000256" key="2">
    <source>
        <dbReference type="ARBA" id="ARBA00004667"/>
    </source>
</evidence>
<reference evidence="11 12" key="1">
    <citation type="submission" date="2019-11" db="EMBL/GenBank/DDBJ databases">
        <authorList>
            <person name="Holert J."/>
        </authorList>
    </citation>
    <scope>NUCLEOTIDE SEQUENCE [LARGE SCALE GENOMIC DNA]</scope>
    <source>
        <strain evidence="11">SB11_3</strain>
    </source>
</reference>
<comment type="pathway">
    <text evidence="2 8">Amino-acid biosynthesis; L-histidine biosynthesis; L-histidine from 5-phospho-alpha-D-ribose 1-diphosphate: step 1/9.</text>
</comment>
<dbReference type="GO" id="GO:0000105">
    <property type="term" value="P:L-histidine biosynthetic process"/>
    <property type="evidence" value="ECO:0007669"/>
    <property type="project" value="UniProtKB-UniRule"/>
</dbReference>
<keyword evidence="11" id="KW-0808">Transferase</keyword>
<comment type="subcellular location">
    <subcellularLocation>
        <location evidence="1 8">Cytoplasm</location>
    </subcellularLocation>
</comment>
<evidence type="ECO:0000256" key="3">
    <source>
        <dbReference type="ARBA" id="ARBA00005539"/>
    </source>
</evidence>
<comment type="function">
    <text evidence="7 8">Required for the first step of histidine biosynthesis. May allow the feedback regulation of ATP phosphoribosyltransferase activity by histidine.</text>
</comment>
<keyword evidence="8" id="KW-0028">Amino-acid biosynthesis</keyword>
<feature type="binding site" evidence="9">
    <location>
        <position position="130"/>
    </location>
    <ligand>
        <name>L-histidine</name>
        <dbReference type="ChEBI" id="CHEBI:57595"/>
    </ligand>
</feature>
<dbReference type="CDD" id="cd00773">
    <property type="entry name" value="HisRS-like_core"/>
    <property type="match status" value="1"/>
</dbReference>
<evidence type="ECO:0000259" key="10">
    <source>
        <dbReference type="Pfam" id="PF13393"/>
    </source>
</evidence>
<dbReference type="GO" id="GO:0016757">
    <property type="term" value="F:glycosyltransferase activity"/>
    <property type="evidence" value="ECO:0007669"/>
    <property type="project" value="UniProtKB-KW"/>
</dbReference>
<comment type="subunit">
    <text evidence="4 8">Heteromultimer composed of HisG and HisZ subunits.</text>
</comment>
<keyword evidence="6 8" id="KW-0963">Cytoplasm</keyword>
<evidence type="ECO:0000256" key="6">
    <source>
        <dbReference type="ARBA" id="ARBA00022490"/>
    </source>
</evidence>
<keyword evidence="8" id="KW-0368">Histidine biosynthesis</keyword>
<dbReference type="AlphaFoldDB" id="A0A5S9QGS3"/>
<evidence type="ECO:0000256" key="5">
    <source>
        <dbReference type="ARBA" id="ARBA00020397"/>
    </source>
</evidence>
<dbReference type="NCBIfam" id="NF009086">
    <property type="entry name" value="PRK12421.1"/>
    <property type="match status" value="1"/>
</dbReference>
<evidence type="ECO:0000256" key="4">
    <source>
        <dbReference type="ARBA" id="ARBA00011496"/>
    </source>
</evidence>
<dbReference type="NCBIfam" id="TIGR00443">
    <property type="entry name" value="hisZ_biosyn_reg"/>
    <property type="match status" value="1"/>
</dbReference>
<organism evidence="11 12">
    <name type="scientific">BD1-7 clade bacterium</name>
    <dbReference type="NCBI Taxonomy" id="2029982"/>
    <lineage>
        <taxon>Bacteria</taxon>
        <taxon>Pseudomonadati</taxon>
        <taxon>Pseudomonadota</taxon>
        <taxon>Gammaproteobacteria</taxon>
        <taxon>Cellvibrionales</taxon>
        <taxon>Spongiibacteraceae</taxon>
        <taxon>BD1-7 clade</taxon>
    </lineage>
</organism>
<proteinExistence type="inferred from homology"/>
<accession>A0A5S9QGS3</accession>
<keyword evidence="11" id="KW-0328">Glycosyltransferase</keyword>
<feature type="binding site" evidence="9">
    <location>
        <position position="272"/>
    </location>
    <ligand>
        <name>L-histidine</name>
        <dbReference type="ChEBI" id="CHEBI:57595"/>
    </ligand>
</feature>
<dbReference type="GO" id="GO:0004821">
    <property type="term" value="F:histidine-tRNA ligase activity"/>
    <property type="evidence" value="ECO:0007669"/>
    <property type="project" value="TreeGrafter"/>
</dbReference>
<name>A0A5S9QGS3_9GAMM</name>
<dbReference type="Proteomes" id="UP000441399">
    <property type="component" value="Unassembled WGS sequence"/>
</dbReference>
<dbReference type="EMBL" id="CACSIO010000023">
    <property type="protein sequence ID" value="CAA0116985.1"/>
    <property type="molecule type" value="Genomic_DNA"/>
</dbReference>
<dbReference type="OrthoDB" id="9769617at2"/>
<dbReference type="PIRSF" id="PIRSF001549">
    <property type="entry name" value="His-tRNA_synth"/>
    <property type="match status" value="1"/>
</dbReference>
<keyword evidence="12" id="KW-1185">Reference proteome</keyword>
<dbReference type="GO" id="GO:0005737">
    <property type="term" value="C:cytoplasm"/>
    <property type="evidence" value="ECO:0007669"/>
    <property type="project" value="UniProtKB-SubCell"/>
</dbReference>
<dbReference type="PANTHER" id="PTHR43707">
    <property type="entry name" value="HISTIDYL-TRNA SYNTHETASE"/>
    <property type="match status" value="1"/>
</dbReference>
<evidence type="ECO:0000256" key="8">
    <source>
        <dbReference type="HAMAP-Rule" id="MF_00125"/>
    </source>
</evidence>
<comment type="similarity">
    <text evidence="3 8">Belongs to the class-II aminoacyl-tRNA synthetase family. HisZ subfamily.</text>
</comment>
<dbReference type="Pfam" id="PF13393">
    <property type="entry name" value="tRNA-synt_His"/>
    <property type="match status" value="1"/>
</dbReference>
<evidence type="ECO:0000256" key="1">
    <source>
        <dbReference type="ARBA" id="ARBA00004496"/>
    </source>
</evidence>
<dbReference type="GO" id="GO:0006427">
    <property type="term" value="P:histidyl-tRNA aminoacylation"/>
    <property type="evidence" value="ECO:0007669"/>
    <property type="project" value="TreeGrafter"/>
</dbReference>
<dbReference type="InterPro" id="IPR045864">
    <property type="entry name" value="aa-tRNA-synth_II/BPL/LPL"/>
</dbReference>
<evidence type="ECO:0000313" key="11">
    <source>
        <dbReference type="EMBL" id="CAA0116985.1"/>
    </source>
</evidence>
<dbReference type="NCBIfam" id="NF008935">
    <property type="entry name" value="PRK12292.1-1"/>
    <property type="match status" value="1"/>
</dbReference>
<evidence type="ECO:0000256" key="9">
    <source>
        <dbReference type="PIRSR" id="PIRSR001549-1"/>
    </source>
</evidence>
<protein>
    <recommendedName>
        <fullName evidence="5 8">ATP phosphoribosyltransferase regulatory subunit</fullName>
    </recommendedName>
</protein>
<dbReference type="InterPro" id="IPR004517">
    <property type="entry name" value="HisZ"/>
</dbReference>
<dbReference type="SUPFAM" id="SSF55681">
    <property type="entry name" value="Class II aaRS and biotin synthetases"/>
    <property type="match status" value="1"/>
</dbReference>
<feature type="binding site" evidence="9">
    <location>
        <begin position="83"/>
        <end position="85"/>
    </location>
    <ligand>
        <name>L-histidine</name>
        <dbReference type="ChEBI" id="CHEBI:57595"/>
    </ligand>
</feature>
<evidence type="ECO:0000313" key="12">
    <source>
        <dbReference type="Proteomes" id="UP000441399"/>
    </source>
</evidence>
<dbReference type="PANTHER" id="PTHR43707:SF1">
    <property type="entry name" value="HISTIDINE--TRNA LIGASE, MITOCHONDRIAL-RELATED"/>
    <property type="match status" value="1"/>
</dbReference>
<evidence type="ECO:0000256" key="7">
    <source>
        <dbReference type="ARBA" id="ARBA00025246"/>
    </source>
</evidence>
<dbReference type="Gene3D" id="3.30.930.10">
    <property type="entry name" value="Bira Bifunctional Protein, Domain 2"/>
    <property type="match status" value="1"/>
</dbReference>